<dbReference type="EMBL" id="JASPKY010000318">
    <property type="protein sequence ID" value="KAK9709048.1"/>
    <property type="molecule type" value="Genomic_DNA"/>
</dbReference>
<dbReference type="AlphaFoldDB" id="A0AAW1JXA7"/>
<proteinExistence type="predicted"/>
<gene>
    <name evidence="1" type="ORF">QE152_g26849</name>
</gene>
<evidence type="ECO:0008006" key="3">
    <source>
        <dbReference type="Google" id="ProtNLM"/>
    </source>
</evidence>
<sequence length="153" mass="18548">MVVRSIFTICSGIYKKISDKWGVAKHRKKLGQFSRRKHMRYRKRLRFRRKVRLRPINEYALKEYMEANFQPHNELKLSPSDRILSRLRKGWTLKETFGLKPEPRKLLTIFTEQKICLNEILFDIPIRNKEVKRNFNYNSLLTEFLTDVQIMNC</sequence>
<reference evidence="1 2" key="1">
    <citation type="journal article" date="2024" name="BMC Genomics">
        <title>De novo assembly and annotation of Popillia japonica's genome with initial clues to its potential as an invasive pest.</title>
        <authorList>
            <person name="Cucini C."/>
            <person name="Boschi S."/>
            <person name="Funari R."/>
            <person name="Cardaioli E."/>
            <person name="Iannotti N."/>
            <person name="Marturano G."/>
            <person name="Paoli F."/>
            <person name="Bruttini M."/>
            <person name="Carapelli A."/>
            <person name="Frati F."/>
            <person name="Nardi F."/>
        </authorList>
    </citation>
    <scope>NUCLEOTIDE SEQUENCE [LARGE SCALE GENOMIC DNA]</scope>
    <source>
        <strain evidence="1">DMR45628</strain>
    </source>
</reference>
<protein>
    <recommendedName>
        <fullName evidence="3">Ribosomal protein L20</fullName>
    </recommendedName>
</protein>
<evidence type="ECO:0000313" key="1">
    <source>
        <dbReference type="EMBL" id="KAK9709048.1"/>
    </source>
</evidence>
<dbReference type="Proteomes" id="UP001458880">
    <property type="component" value="Unassembled WGS sequence"/>
</dbReference>
<comment type="caution">
    <text evidence="1">The sequence shown here is derived from an EMBL/GenBank/DDBJ whole genome shotgun (WGS) entry which is preliminary data.</text>
</comment>
<evidence type="ECO:0000313" key="2">
    <source>
        <dbReference type="Proteomes" id="UP001458880"/>
    </source>
</evidence>
<organism evidence="1 2">
    <name type="scientific">Popillia japonica</name>
    <name type="common">Japanese beetle</name>
    <dbReference type="NCBI Taxonomy" id="7064"/>
    <lineage>
        <taxon>Eukaryota</taxon>
        <taxon>Metazoa</taxon>
        <taxon>Ecdysozoa</taxon>
        <taxon>Arthropoda</taxon>
        <taxon>Hexapoda</taxon>
        <taxon>Insecta</taxon>
        <taxon>Pterygota</taxon>
        <taxon>Neoptera</taxon>
        <taxon>Endopterygota</taxon>
        <taxon>Coleoptera</taxon>
        <taxon>Polyphaga</taxon>
        <taxon>Scarabaeiformia</taxon>
        <taxon>Scarabaeidae</taxon>
        <taxon>Rutelinae</taxon>
        <taxon>Popillia</taxon>
    </lineage>
</organism>
<keyword evidence="2" id="KW-1185">Reference proteome</keyword>
<accession>A0AAW1JXA7</accession>
<name>A0AAW1JXA7_POPJA</name>